<dbReference type="Proteomes" id="UP000280668">
    <property type="component" value="Unassembled WGS sequence"/>
</dbReference>
<evidence type="ECO:0008006" key="3">
    <source>
        <dbReference type="Google" id="ProtNLM"/>
    </source>
</evidence>
<sequence>MSTPTRPPGGTDWSYETLRDCLTHERLGSYLKASRNELSEAFALYEWNMEASASVLSLTSMTEVVVRNALDRELTAWAARKDADREWFDLAPLDSQGRQDLAKARDRATRRGKQPERHGKVIAELSLGFWRFLVEQRYFTSLWVPATHASFPGGPADLRARQRAVKNRLQQLTFVRNRAAHHEPIHRRDLLNDLRAAIDLAEWACPDAGAWTRATSTLAEVARKRPVTA</sequence>
<comment type="caution">
    <text evidence="1">The sequence shown here is derived from an EMBL/GenBank/DDBJ whole genome shotgun (WGS) entry which is preliminary data.</text>
</comment>
<keyword evidence="2" id="KW-1185">Reference proteome</keyword>
<accession>A0A3N2BCM7</accession>
<evidence type="ECO:0000313" key="1">
    <source>
        <dbReference type="EMBL" id="ROR72988.1"/>
    </source>
</evidence>
<reference evidence="1 2" key="1">
    <citation type="submission" date="2018-11" db="EMBL/GenBank/DDBJ databases">
        <title>Sequencing the genomes of 1000 actinobacteria strains.</title>
        <authorList>
            <person name="Klenk H.-P."/>
        </authorList>
    </citation>
    <scope>NUCLEOTIDE SEQUENCE [LARGE SCALE GENOMIC DNA]</scope>
    <source>
        <strain evidence="1 2">DSM 11294</strain>
    </source>
</reference>
<protein>
    <recommendedName>
        <fullName evidence="3">Abi-like protein</fullName>
    </recommendedName>
</protein>
<evidence type="ECO:0000313" key="2">
    <source>
        <dbReference type="Proteomes" id="UP000280668"/>
    </source>
</evidence>
<gene>
    <name evidence="1" type="ORF">EDD31_1353</name>
</gene>
<dbReference type="EMBL" id="RKHK01000001">
    <property type="protein sequence ID" value="ROR72988.1"/>
    <property type="molecule type" value="Genomic_DNA"/>
</dbReference>
<organism evidence="1 2">
    <name type="scientific">Bogoriella caseilytica</name>
    <dbReference type="NCBI Taxonomy" id="56055"/>
    <lineage>
        <taxon>Bacteria</taxon>
        <taxon>Bacillati</taxon>
        <taxon>Actinomycetota</taxon>
        <taxon>Actinomycetes</taxon>
        <taxon>Micrococcales</taxon>
        <taxon>Bogoriellaceae</taxon>
        <taxon>Bogoriella</taxon>
    </lineage>
</organism>
<dbReference type="AlphaFoldDB" id="A0A3N2BCM7"/>
<name>A0A3N2BCM7_9MICO</name>
<proteinExistence type="predicted"/>